<evidence type="ECO:0000256" key="1">
    <source>
        <dbReference type="PROSITE-ProRule" id="PRU10141"/>
    </source>
</evidence>
<dbReference type="Gene3D" id="1.10.510.10">
    <property type="entry name" value="Transferase(Phosphotransferase) domain 1"/>
    <property type="match status" value="1"/>
</dbReference>
<evidence type="ECO:0000259" key="3">
    <source>
        <dbReference type="PROSITE" id="PS50011"/>
    </source>
</evidence>
<dbReference type="PROSITE" id="PS00107">
    <property type="entry name" value="PROTEIN_KINASE_ATP"/>
    <property type="match status" value="1"/>
</dbReference>
<feature type="domain" description="Protein kinase" evidence="3">
    <location>
        <begin position="93"/>
        <end position="346"/>
    </location>
</feature>
<dbReference type="GO" id="GO:0004674">
    <property type="term" value="F:protein serine/threonine kinase activity"/>
    <property type="evidence" value="ECO:0007669"/>
    <property type="project" value="TreeGrafter"/>
</dbReference>
<dbReference type="EMBL" id="BLAL01000228">
    <property type="protein sequence ID" value="GES93372.1"/>
    <property type="molecule type" value="Genomic_DNA"/>
</dbReference>
<dbReference type="GO" id="GO:0005524">
    <property type="term" value="F:ATP binding"/>
    <property type="evidence" value="ECO:0007669"/>
    <property type="project" value="UniProtKB-UniRule"/>
</dbReference>
<dbReference type="Proteomes" id="UP000615446">
    <property type="component" value="Unassembled WGS sequence"/>
</dbReference>
<evidence type="ECO:0000256" key="2">
    <source>
        <dbReference type="SAM" id="MobiDB-lite"/>
    </source>
</evidence>
<keyword evidence="4" id="KW-0808">Transferase</keyword>
<name>A0A8H3LR71_9GLOM</name>
<dbReference type="SUPFAM" id="SSF56112">
    <property type="entry name" value="Protein kinase-like (PK-like)"/>
    <property type="match status" value="1"/>
</dbReference>
<comment type="caution">
    <text evidence="4">The sequence shown here is derived from an EMBL/GenBank/DDBJ whole genome shotgun (WGS) entry which is preliminary data.</text>
</comment>
<keyword evidence="1" id="KW-0067">ATP-binding</keyword>
<keyword evidence="4" id="KW-0418">Kinase</keyword>
<gene>
    <name evidence="4" type="ORF">RCL2_002012700</name>
</gene>
<dbReference type="OrthoDB" id="1668230at2759"/>
<feature type="binding site" evidence="1">
    <location>
        <position position="122"/>
    </location>
    <ligand>
        <name>ATP</name>
        <dbReference type="ChEBI" id="CHEBI:30616"/>
    </ligand>
</feature>
<feature type="region of interest" description="Disordered" evidence="2">
    <location>
        <begin position="353"/>
        <end position="374"/>
    </location>
</feature>
<dbReference type="PROSITE" id="PS50011">
    <property type="entry name" value="PROTEIN_KINASE_DOM"/>
    <property type="match status" value="1"/>
</dbReference>
<organism evidence="4 5">
    <name type="scientific">Rhizophagus clarus</name>
    <dbReference type="NCBI Taxonomy" id="94130"/>
    <lineage>
        <taxon>Eukaryota</taxon>
        <taxon>Fungi</taxon>
        <taxon>Fungi incertae sedis</taxon>
        <taxon>Mucoromycota</taxon>
        <taxon>Glomeromycotina</taxon>
        <taxon>Glomeromycetes</taxon>
        <taxon>Glomerales</taxon>
        <taxon>Glomeraceae</taxon>
        <taxon>Rhizophagus</taxon>
    </lineage>
</organism>
<dbReference type="InterPro" id="IPR051681">
    <property type="entry name" value="Ser/Thr_Kinases-Pseudokinases"/>
</dbReference>
<sequence length="405" mass="46241">MKTTKRDPGDHRLCATNITLRQLRQLRHFGINLNRIINGITAQCILFFTAIEFLELKNTSIKSSTIEVVSKRKIIQPWKPEIILLDVVKYNLKIHPKIIGSGGSASIQVAYCNNTLAKFVVKIFNESPREEIINEIKIMKIASHHPNIIRFYGVTKLQGEPNYSLVLEHANGGTLGNYLRTNVETFKWESQLQFAKEIAGAVSWLHHNKIIHGDINPNNILIHKQEIKLADFGCSRRQEDKVSTRRRGTIPYVDPKFFYGICDLTEKSDIYSLALVFWELTSCRSPFDYEAKKNDLEIMLKILNGKRENPIPNTNSKFVSVYQKCWKCEPDERPNICEVISDLNSIDSIKSENDKLSTNCDSRESGKNASTKELEGQDLSNCEKECDLNSGEYLKCNIALVMIDK</sequence>
<proteinExistence type="predicted"/>
<evidence type="ECO:0000313" key="5">
    <source>
        <dbReference type="Proteomes" id="UP000615446"/>
    </source>
</evidence>
<dbReference type="InterPro" id="IPR017441">
    <property type="entry name" value="Protein_kinase_ATP_BS"/>
</dbReference>
<dbReference type="PANTHER" id="PTHR44329">
    <property type="entry name" value="SERINE/THREONINE-PROTEIN KINASE TNNI3K-RELATED"/>
    <property type="match status" value="1"/>
</dbReference>
<reference evidence="4" key="1">
    <citation type="submission" date="2019-10" db="EMBL/GenBank/DDBJ databases">
        <title>Conservation and host-specific expression of non-tandemly repeated heterogenous ribosome RNA gene in arbuscular mycorrhizal fungi.</title>
        <authorList>
            <person name="Maeda T."/>
            <person name="Kobayashi Y."/>
            <person name="Nakagawa T."/>
            <person name="Ezawa T."/>
            <person name="Yamaguchi K."/>
            <person name="Bino T."/>
            <person name="Nishimoto Y."/>
            <person name="Shigenobu S."/>
            <person name="Kawaguchi M."/>
        </authorList>
    </citation>
    <scope>NUCLEOTIDE SEQUENCE</scope>
    <source>
        <strain evidence="4">HR1</strain>
    </source>
</reference>
<evidence type="ECO:0000313" key="4">
    <source>
        <dbReference type="EMBL" id="GES93372.1"/>
    </source>
</evidence>
<keyword evidence="1" id="KW-0547">Nucleotide-binding</keyword>
<protein>
    <submittedName>
        <fullName evidence="4">Kinase-like domain-containing protein</fullName>
    </submittedName>
</protein>
<dbReference type="AlphaFoldDB" id="A0A8H3LR71"/>
<dbReference type="InterPro" id="IPR011009">
    <property type="entry name" value="Kinase-like_dom_sf"/>
</dbReference>
<dbReference type="InterPro" id="IPR000719">
    <property type="entry name" value="Prot_kinase_dom"/>
</dbReference>
<accession>A0A8H3LR71</accession>
<dbReference type="Pfam" id="PF00069">
    <property type="entry name" value="Pkinase"/>
    <property type="match status" value="1"/>
</dbReference>